<name>B9FN76_ORYSJ</name>
<gene>
    <name evidence="2" type="ORF">OsJ_17623</name>
</gene>
<protein>
    <submittedName>
        <fullName evidence="2">Uncharacterized protein</fullName>
    </submittedName>
</protein>
<sequence>MLRALAGIRVLVAAADPLGVELTDVLIDDTDANNNIAELLLASLDASIPFSRRVNGSYFAIARERNGDQTTI</sequence>
<feature type="chain" id="PRO_5013311234" evidence="1">
    <location>
        <begin position="16"/>
        <end position="72"/>
    </location>
</feature>
<feature type="signal peptide" evidence="1">
    <location>
        <begin position="1"/>
        <end position="15"/>
    </location>
</feature>
<reference evidence="2" key="1">
    <citation type="journal article" date="2005" name="PLoS Biol.">
        <title>The genomes of Oryza sativa: a history of duplications.</title>
        <authorList>
            <person name="Yu J."/>
            <person name="Wang J."/>
            <person name="Lin W."/>
            <person name="Li S."/>
            <person name="Li H."/>
            <person name="Zhou J."/>
            <person name="Ni P."/>
            <person name="Dong W."/>
            <person name="Hu S."/>
            <person name="Zeng C."/>
            <person name="Zhang J."/>
            <person name="Zhang Y."/>
            <person name="Li R."/>
            <person name="Xu Z."/>
            <person name="Li S."/>
            <person name="Li X."/>
            <person name="Zheng H."/>
            <person name="Cong L."/>
            <person name="Lin L."/>
            <person name="Yin J."/>
            <person name="Geng J."/>
            <person name="Li G."/>
            <person name="Shi J."/>
            <person name="Liu J."/>
            <person name="Lv H."/>
            <person name="Li J."/>
            <person name="Wang J."/>
            <person name="Deng Y."/>
            <person name="Ran L."/>
            <person name="Shi X."/>
            <person name="Wang X."/>
            <person name="Wu Q."/>
            <person name="Li C."/>
            <person name="Ren X."/>
            <person name="Wang J."/>
            <person name="Wang X."/>
            <person name="Li D."/>
            <person name="Liu D."/>
            <person name="Zhang X."/>
            <person name="Ji Z."/>
            <person name="Zhao W."/>
            <person name="Sun Y."/>
            <person name="Zhang Z."/>
            <person name="Bao J."/>
            <person name="Han Y."/>
            <person name="Dong L."/>
            <person name="Ji J."/>
            <person name="Chen P."/>
            <person name="Wu S."/>
            <person name="Liu J."/>
            <person name="Xiao Y."/>
            <person name="Bu D."/>
            <person name="Tan J."/>
            <person name="Yang L."/>
            <person name="Ye C."/>
            <person name="Zhang J."/>
            <person name="Xu J."/>
            <person name="Zhou Y."/>
            <person name="Yu Y."/>
            <person name="Zhang B."/>
            <person name="Zhuang S."/>
            <person name="Wei H."/>
            <person name="Liu B."/>
            <person name="Lei M."/>
            <person name="Yu H."/>
            <person name="Li Y."/>
            <person name="Xu H."/>
            <person name="Wei S."/>
            <person name="He X."/>
            <person name="Fang L."/>
            <person name="Zhang Z."/>
            <person name="Zhang Y."/>
            <person name="Huang X."/>
            <person name="Su Z."/>
            <person name="Tong W."/>
            <person name="Li J."/>
            <person name="Tong Z."/>
            <person name="Li S."/>
            <person name="Ye J."/>
            <person name="Wang L."/>
            <person name="Fang L."/>
            <person name="Lei T."/>
            <person name="Chen C."/>
            <person name="Chen H."/>
            <person name="Xu Z."/>
            <person name="Li H."/>
            <person name="Huang H."/>
            <person name="Zhang F."/>
            <person name="Xu H."/>
            <person name="Li N."/>
            <person name="Zhao C."/>
            <person name="Li S."/>
            <person name="Dong L."/>
            <person name="Huang Y."/>
            <person name="Li L."/>
            <person name="Xi Y."/>
            <person name="Qi Q."/>
            <person name="Li W."/>
            <person name="Zhang B."/>
            <person name="Hu W."/>
            <person name="Zhang Y."/>
            <person name="Tian X."/>
            <person name="Jiao Y."/>
            <person name="Liang X."/>
            <person name="Jin J."/>
            <person name="Gao L."/>
            <person name="Zheng W."/>
            <person name="Hao B."/>
            <person name="Liu S."/>
            <person name="Wang W."/>
            <person name="Yuan L."/>
            <person name="Cao M."/>
            <person name="McDermott J."/>
            <person name="Samudrala R."/>
            <person name="Wang J."/>
            <person name="Wong G.K."/>
            <person name="Yang H."/>
        </authorList>
    </citation>
    <scope>NUCLEOTIDE SEQUENCE [LARGE SCALE GENOMIC DNA]</scope>
</reference>
<dbReference type="Proteomes" id="UP000007752">
    <property type="component" value="Chromosome 5"/>
</dbReference>
<dbReference type="AlphaFoldDB" id="B9FN76"/>
<keyword evidence="1" id="KW-0732">Signal</keyword>
<reference evidence="2" key="2">
    <citation type="submission" date="2008-12" db="EMBL/GenBank/DDBJ databases">
        <title>Improved gene annotation of the rice (Oryza sativa) genomes.</title>
        <authorList>
            <person name="Wang J."/>
            <person name="Li R."/>
            <person name="Fan W."/>
            <person name="Huang Q."/>
            <person name="Zhang J."/>
            <person name="Zhou Y."/>
            <person name="Hu Y."/>
            <person name="Zi S."/>
            <person name="Li J."/>
            <person name="Ni P."/>
            <person name="Zheng H."/>
            <person name="Zhang Y."/>
            <person name="Zhao M."/>
            <person name="Hao Q."/>
            <person name="McDermott J."/>
            <person name="Samudrala R."/>
            <person name="Kristiansen K."/>
            <person name="Wong G.K.-S."/>
        </authorList>
    </citation>
    <scope>NUCLEOTIDE SEQUENCE</scope>
</reference>
<evidence type="ECO:0000256" key="1">
    <source>
        <dbReference type="SAM" id="SignalP"/>
    </source>
</evidence>
<evidence type="ECO:0000313" key="2">
    <source>
        <dbReference type="EMBL" id="EEE62820.1"/>
    </source>
</evidence>
<organism evidence="2">
    <name type="scientific">Oryza sativa subsp. japonica</name>
    <name type="common">Rice</name>
    <dbReference type="NCBI Taxonomy" id="39947"/>
    <lineage>
        <taxon>Eukaryota</taxon>
        <taxon>Viridiplantae</taxon>
        <taxon>Streptophyta</taxon>
        <taxon>Embryophyta</taxon>
        <taxon>Tracheophyta</taxon>
        <taxon>Spermatophyta</taxon>
        <taxon>Magnoliopsida</taxon>
        <taxon>Liliopsida</taxon>
        <taxon>Poales</taxon>
        <taxon>Poaceae</taxon>
        <taxon>BOP clade</taxon>
        <taxon>Oryzoideae</taxon>
        <taxon>Oryzeae</taxon>
        <taxon>Oryzinae</taxon>
        <taxon>Oryza</taxon>
        <taxon>Oryza sativa</taxon>
    </lineage>
</organism>
<dbReference type="EMBL" id="CM000142">
    <property type="protein sequence ID" value="EEE62820.1"/>
    <property type="molecule type" value="Genomic_DNA"/>
</dbReference>
<accession>B9FN76</accession>
<proteinExistence type="predicted"/>